<dbReference type="EMBL" id="JAAXYH010000002">
    <property type="protein sequence ID" value="NMH64344.1"/>
    <property type="molecule type" value="Genomic_DNA"/>
</dbReference>
<dbReference type="GO" id="GO:0008270">
    <property type="term" value="F:zinc ion binding"/>
    <property type="evidence" value="ECO:0007669"/>
    <property type="project" value="InterPro"/>
</dbReference>
<dbReference type="SUPFAM" id="SSF53213">
    <property type="entry name" value="LigB-like"/>
    <property type="match status" value="1"/>
</dbReference>
<evidence type="ECO:0000256" key="5">
    <source>
        <dbReference type="ARBA" id="ARBA00023002"/>
    </source>
</evidence>
<evidence type="ECO:0000256" key="3">
    <source>
        <dbReference type="ARBA" id="ARBA00022723"/>
    </source>
</evidence>
<sequence>MSLKSSLQELKSRLKLSGRMPTLFLGHGSPMNAIEDNKYSQSWKNLGRSLPKPQAILVISAHWMTKGTTLVDVSSVPKTIHDFYGFPEQLNKQQYPANGHPILAKEVSGILTDFNVKTDESWGLDHGAWSVLDSLFPEADVPVFQLSIDLTKDMQWHFNIGKELSELRDRGVLILGSGNIVHNLRALRFDGKAYDWAIEFDDFVKQKLDERNFSSLLDIHSMGRLMNMSNPTLEHYIPAITIAGASNSKDELFYTTEGIDLGSLSMRSFIFHST</sequence>
<evidence type="ECO:0000313" key="8">
    <source>
        <dbReference type="Proteomes" id="UP000737113"/>
    </source>
</evidence>
<evidence type="ECO:0000259" key="6">
    <source>
        <dbReference type="Pfam" id="PF02900"/>
    </source>
</evidence>
<dbReference type="NCBIfam" id="NF007914">
    <property type="entry name" value="PRK10628.1"/>
    <property type="match status" value="1"/>
</dbReference>
<dbReference type="InterPro" id="IPR014436">
    <property type="entry name" value="Extradiol_dOase_DODA"/>
</dbReference>
<comment type="similarity">
    <text evidence="2">Belongs to the DODA-type extradiol aromatic ring-opening dioxygenase family.</text>
</comment>
<dbReference type="InterPro" id="IPR004183">
    <property type="entry name" value="Xdiol_dOase_suB"/>
</dbReference>
<dbReference type="Proteomes" id="UP000737113">
    <property type="component" value="Unassembled WGS sequence"/>
</dbReference>
<evidence type="ECO:0000313" key="7">
    <source>
        <dbReference type="EMBL" id="NMH64344.1"/>
    </source>
</evidence>
<organism evidence="7 8">
    <name type="scientific">Shewanella salipaludis</name>
    <dbReference type="NCBI Taxonomy" id="2723052"/>
    <lineage>
        <taxon>Bacteria</taxon>
        <taxon>Pseudomonadati</taxon>
        <taxon>Pseudomonadota</taxon>
        <taxon>Gammaproteobacteria</taxon>
        <taxon>Alteromonadales</taxon>
        <taxon>Shewanellaceae</taxon>
        <taxon>Shewanella</taxon>
    </lineage>
</organism>
<name>A0A972JJR1_9GAMM</name>
<protein>
    <submittedName>
        <fullName evidence="7">4,5-DOPA dioxygenase extradiol</fullName>
        <ecNumber evidence="7">1.13.11.29</ecNumber>
    </submittedName>
</protein>
<dbReference type="PANTHER" id="PTHR30096:SF0">
    <property type="entry name" value="4,5-DOPA DIOXYGENASE EXTRADIOL-LIKE PROTEIN"/>
    <property type="match status" value="1"/>
</dbReference>
<dbReference type="GO" id="GO:0050297">
    <property type="term" value="F:stizolobate synthase activity"/>
    <property type="evidence" value="ECO:0007669"/>
    <property type="project" value="UniProtKB-EC"/>
</dbReference>
<feature type="domain" description="Extradiol ring-cleavage dioxygenase class III enzyme subunit B" evidence="6">
    <location>
        <begin position="23"/>
        <end position="248"/>
    </location>
</feature>
<gene>
    <name evidence="7" type="primary">ygiD</name>
    <name evidence="7" type="ORF">HC757_04080</name>
</gene>
<comment type="caution">
    <text evidence="7">The sequence shown here is derived from an EMBL/GenBank/DDBJ whole genome shotgun (WGS) entry which is preliminary data.</text>
</comment>
<evidence type="ECO:0000256" key="1">
    <source>
        <dbReference type="ARBA" id="ARBA00001947"/>
    </source>
</evidence>
<dbReference type="PIRSF" id="PIRSF006157">
    <property type="entry name" value="Doxgns_DODA"/>
    <property type="match status" value="1"/>
</dbReference>
<dbReference type="Gene3D" id="3.40.830.10">
    <property type="entry name" value="LigB-like"/>
    <property type="match status" value="1"/>
</dbReference>
<accession>A0A972JJR1</accession>
<keyword evidence="5 7" id="KW-0560">Oxidoreductase</keyword>
<keyword evidence="3" id="KW-0479">Metal-binding</keyword>
<dbReference type="GO" id="GO:0008198">
    <property type="term" value="F:ferrous iron binding"/>
    <property type="evidence" value="ECO:0007669"/>
    <property type="project" value="InterPro"/>
</dbReference>
<evidence type="ECO:0000256" key="4">
    <source>
        <dbReference type="ARBA" id="ARBA00022833"/>
    </source>
</evidence>
<evidence type="ECO:0000256" key="2">
    <source>
        <dbReference type="ARBA" id="ARBA00007581"/>
    </source>
</evidence>
<reference evidence="7" key="1">
    <citation type="submission" date="2020-04" db="EMBL/GenBank/DDBJ databases">
        <title>Description of Shewanella salipaludis sp. nov., isolated from a salt marsh.</title>
        <authorList>
            <person name="Park S."/>
            <person name="Yoon J.-H."/>
        </authorList>
    </citation>
    <scope>NUCLEOTIDE SEQUENCE</scope>
    <source>
        <strain evidence="7">SHSM-M6</strain>
    </source>
</reference>
<keyword evidence="4" id="KW-0862">Zinc</keyword>
<dbReference type="EC" id="1.13.11.29" evidence="7"/>
<dbReference type="PANTHER" id="PTHR30096">
    <property type="entry name" value="4,5-DOPA DIOXYGENASE EXTRADIOL-LIKE PROTEIN"/>
    <property type="match status" value="1"/>
</dbReference>
<dbReference type="RefSeq" id="WP_169563029.1">
    <property type="nucleotide sequence ID" value="NZ_JAAXYH010000002.1"/>
</dbReference>
<dbReference type="CDD" id="cd07363">
    <property type="entry name" value="45_DOPA_Dioxygenase"/>
    <property type="match status" value="1"/>
</dbReference>
<keyword evidence="8" id="KW-1185">Reference proteome</keyword>
<dbReference type="Pfam" id="PF02900">
    <property type="entry name" value="LigB"/>
    <property type="match status" value="1"/>
</dbReference>
<keyword evidence="7" id="KW-0223">Dioxygenase</keyword>
<comment type="cofactor">
    <cofactor evidence="1">
        <name>Zn(2+)</name>
        <dbReference type="ChEBI" id="CHEBI:29105"/>
    </cofactor>
</comment>
<proteinExistence type="inferred from homology"/>
<dbReference type="AlphaFoldDB" id="A0A972JJR1"/>